<proteinExistence type="predicted"/>
<gene>
    <name evidence="1" type="ORF">DM194_27445</name>
</gene>
<dbReference type="KEGG" id="azm:DM194_27445"/>
<evidence type="ECO:0000313" key="1">
    <source>
        <dbReference type="EMBL" id="AWU98001.1"/>
    </source>
</evidence>
<protein>
    <submittedName>
        <fullName evidence="1">Uncharacterized protein</fullName>
    </submittedName>
</protein>
<name>A0A2U9SG38_9PROT</name>
<geneLocation type="plasmid" evidence="1 2">
    <name>unnamed5</name>
</geneLocation>
<organism evidence="1 2">
    <name type="scientific">Azospirillum ramasamyi</name>
    <dbReference type="NCBI Taxonomy" id="682998"/>
    <lineage>
        <taxon>Bacteria</taxon>
        <taxon>Pseudomonadati</taxon>
        <taxon>Pseudomonadota</taxon>
        <taxon>Alphaproteobacteria</taxon>
        <taxon>Rhodospirillales</taxon>
        <taxon>Azospirillaceae</taxon>
        <taxon>Azospirillum</taxon>
    </lineage>
</organism>
<dbReference type="OrthoDB" id="7308113at2"/>
<accession>A0A2U9SG38</accession>
<dbReference type="EMBL" id="CP029835">
    <property type="protein sequence ID" value="AWU98001.1"/>
    <property type="molecule type" value="Genomic_DNA"/>
</dbReference>
<dbReference type="AlphaFoldDB" id="A0A2U9SG38"/>
<dbReference type="Proteomes" id="UP000249605">
    <property type="component" value="Plasmid unnamed5"/>
</dbReference>
<dbReference type="RefSeq" id="WP_111070790.1">
    <property type="nucleotide sequence ID" value="NZ_CP029835.1"/>
</dbReference>
<sequence>MLRISDRQQEQLLAARADAFHDRLRAAAAAIMAREAPDVPAGEVAARIEAALAAAPAHGMETERRITRYVHILAAFPADHARREEFAWLGALLDGPGDADARLDQITAALTATGTPEGAR</sequence>
<keyword evidence="1" id="KW-0614">Plasmid</keyword>
<keyword evidence="2" id="KW-1185">Reference proteome</keyword>
<evidence type="ECO:0000313" key="2">
    <source>
        <dbReference type="Proteomes" id="UP000249605"/>
    </source>
</evidence>
<reference evidence="1 2" key="1">
    <citation type="submission" date="2018-06" db="EMBL/GenBank/DDBJ databases">
        <title>Complete genome sequencing of Azospirillum sp. M2T2B2.</title>
        <authorList>
            <person name="Heo J."/>
            <person name="Kim S.-J."/>
            <person name="Kwon S.-W."/>
            <person name="Anandham R."/>
        </authorList>
    </citation>
    <scope>NUCLEOTIDE SEQUENCE [LARGE SCALE GENOMIC DNA]</scope>
    <source>
        <strain evidence="1 2">M2T2B2</strain>
        <plasmid evidence="1 2">unnamed5</plasmid>
    </source>
</reference>